<dbReference type="Proteomes" id="UP000747399">
    <property type="component" value="Unassembled WGS sequence"/>
</dbReference>
<name>A0A8J4B0H5_9CHLO</name>
<organism evidence="1 2">
    <name type="scientific">Volvox africanus</name>
    <dbReference type="NCBI Taxonomy" id="51714"/>
    <lineage>
        <taxon>Eukaryota</taxon>
        <taxon>Viridiplantae</taxon>
        <taxon>Chlorophyta</taxon>
        <taxon>core chlorophytes</taxon>
        <taxon>Chlorophyceae</taxon>
        <taxon>CS clade</taxon>
        <taxon>Chlamydomonadales</taxon>
        <taxon>Volvocaceae</taxon>
        <taxon>Volvox</taxon>
    </lineage>
</organism>
<dbReference type="AlphaFoldDB" id="A0A8J4B0H5"/>
<evidence type="ECO:0000313" key="1">
    <source>
        <dbReference type="EMBL" id="GIL48940.1"/>
    </source>
</evidence>
<evidence type="ECO:0000313" key="2">
    <source>
        <dbReference type="Proteomes" id="UP000747399"/>
    </source>
</evidence>
<dbReference type="EMBL" id="BNCO01000006">
    <property type="protein sequence ID" value="GIL48940.1"/>
    <property type="molecule type" value="Genomic_DNA"/>
</dbReference>
<keyword evidence="2" id="KW-1185">Reference proteome</keyword>
<sequence>MKNPNIHQKCVLVYDWFGKGSEDGGPVQQQQEGASTSPSSVALAAARLLAAAAPKQLFSSPPFFSKLLKPSRLQEQQQQQQVAIGPLSARSNRARWAMAYPSVSIMVECIDGEGSGRSLHQQQQL</sequence>
<reference evidence="1" key="1">
    <citation type="journal article" date="2021" name="Proc. Natl. Acad. Sci. U.S.A.">
        <title>Three genomes in the algal genus Volvox reveal the fate of a haploid sex-determining region after a transition to homothallism.</title>
        <authorList>
            <person name="Yamamoto K."/>
            <person name="Hamaji T."/>
            <person name="Kawai-Toyooka H."/>
            <person name="Matsuzaki R."/>
            <person name="Takahashi F."/>
            <person name="Nishimura Y."/>
            <person name="Kawachi M."/>
            <person name="Noguchi H."/>
            <person name="Minakuchi Y."/>
            <person name="Umen J.G."/>
            <person name="Toyoda A."/>
            <person name="Nozaki H."/>
        </authorList>
    </citation>
    <scope>NUCLEOTIDE SEQUENCE</scope>
    <source>
        <strain evidence="1">NIES-3780</strain>
    </source>
</reference>
<proteinExistence type="predicted"/>
<comment type="caution">
    <text evidence="1">The sequence shown here is derived from an EMBL/GenBank/DDBJ whole genome shotgun (WGS) entry which is preliminary data.</text>
</comment>
<protein>
    <submittedName>
        <fullName evidence="1">Uncharacterized protein</fullName>
    </submittedName>
</protein>
<accession>A0A8J4B0H5</accession>
<gene>
    <name evidence="1" type="ORF">Vafri_5428</name>
</gene>